<protein>
    <recommendedName>
        <fullName evidence="4">ACB domain-containing protein</fullName>
    </recommendedName>
</protein>
<feature type="compositionally biased region" description="Basic and acidic residues" evidence="3">
    <location>
        <begin position="155"/>
        <end position="170"/>
    </location>
</feature>
<name>A0A0G4FAY8_9ALVE</name>
<dbReference type="Gene3D" id="1.20.80.10">
    <property type="match status" value="1"/>
</dbReference>
<keyword evidence="2" id="KW-0446">Lipid-binding</keyword>
<dbReference type="EMBL" id="CDMZ01000232">
    <property type="protein sequence ID" value="CEM09799.1"/>
    <property type="molecule type" value="Genomic_DNA"/>
</dbReference>
<comment type="similarity">
    <text evidence="1">Belongs to the ACBP family.</text>
</comment>
<gene>
    <name evidence="5" type="ORF">Cvel_3011</name>
</gene>
<dbReference type="SUPFAM" id="SSF47027">
    <property type="entry name" value="Acyl-CoA binding protein"/>
    <property type="match status" value="1"/>
</dbReference>
<feature type="region of interest" description="Disordered" evidence="3">
    <location>
        <begin position="155"/>
        <end position="187"/>
    </location>
</feature>
<dbReference type="InterPro" id="IPR035984">
    <property type="entry name" value="Acyl-CoA-binding_sf"/>
</dbReference>
<organism evidence="5">
    <name type="scientific">Chromera velia CCMP2878</name>
    <dbReference type="NCBI Taxonomy" id="1169474"/>
    <lineage>
        <taxon>Eukaryota</taxon>
        <taxon>Sar</taxon>
        <taxon>Alveolata</taxon>
        <taxon>Colpodellida</taxon>
        <taxon>Chromeraceae</taxon>
        <taxon>Chromera</taxon>
    </lineage>
</organism>
<evidence type="ECO:0000259" key="4">
    <source>
        <dbReference type="PROSITE" id="PS51228"/>
    </source>
</evidence>
<evidence type="ECO:0000313" key="5">
    <source>
        <dbReference type="EMBL" id="CEM09799.1"/>
    </source>
</evidence>
<dbReference type="PANTHER" id="PTHR23310">
    <property type="entry name" value="ACYL-COA-BINDING PROTEIN, ACBP"/>
    <property type="match status" value="1"/>
</dbReference>
<dbReference type="Pfam" id="PF00887">
    <property type="entry name" value="ACBP"/>
    <property type="match status" value="1"/>
</dbReference>
<dbReference type="PROSITE" id="PS51228">
    <property type="entry name" value="ACB_2"/>
    <property type="match status" value="1"/>
</dbReference>
<reference evidence="5" key="1">
    <citation type="submission" date="2014-11" db="EMBL/GenBank/DDBJ databases">
        <authorList>
            <person name="Otto D Thomas"/>
            <person name="Naeem Raeece"/>
        </authorList>
    </citation>
    <scope>NUCLEOTIDE SEQUENCE</scope>
</reference>
<evidence type="ECO:0000256" key="3">
    <source>
        <dbReference type="SAM" id="MobiDB-lite"/>
    </source>
</evidence>
<feature type="domain" description="ACB" evidence="4">
    <location>
        <begin position="2"/>
        <end position="86"/>
    </location>
</feature>
<dbReference type="VEuPathDB" id="CryptoDB:Cvel_3011"/>
<dbReference type="InterPro" id="IPR000582">
    <property type="entry name" value="Acyl-CoA-binding_protein"/>
</dbReference>
<evidence type="ECO:0000256" key="2">
    <source>
        <dbReference type="ARBA" id="ARBA00023121"/>
    </source>
</evidence>
<evidence type="ECO:0000256" key="1">
    <source>
        <dbReference type="ARBA" id="ARBA00005567"/>
    </source>
</evidence>
<dbReference type="InterPro" id="IPR014352">
    <property type="entry name" value="FERM/acyl-CoA-bd_prot_sf"/>
</dbReference>
<proteinExistence type="inferred from homology"/>
<accession>A0A0G4FAY8</accession>
<dbReference type="PRINTS" id="PR00689">
    <property type="entry name" value="ACOABINDINGP"/>
</dbReference>
<dbReference type="GO" id="GO:0006631">
    <property type="term" value="P:fatty acid metabolic process"/>
    <property type="evidence" value="ECO:0007669"/>
    <property type="project" value="TreeGrafter"/>
</dbReference>
<dbReference type="GO" id="GO:0000062">
    <property type="term" value="F:fatty-acyl-CoA binding"/>
    <property type="evidence" value="ECO:0007669"/>
    <property type="project" value="InterPro"/>
</dbReference>
<sequence>MADQAFEEAAAHAKTFKSASNTQLLELYKYYKQATSGDVTGKRPGMFSQKERAKFDAWTSVKGLDTATAKKKYVETVSIIDPSWKPISQPTGPASPIREELMKCHLERFEARLVKEGLADAMAIYQAHRDKLTQVGMSDHEAEILRSKCEVTLQQRERRKLEPEKEEEKKRKGNLCDCGDGDGCSVQ</sequence>
<dbReference type="AlphaFoldDB" id="A0A0G4FAY8"/>
<dbReference type="PANTHER" id="PTHR23310:SF62">
    <property type="entry name" value="ACYL-COA BINDING PROTEIN 1, ISOFORM A"/>
    <property type="match status" value="1"/>
</dbReference>